<proteinExistence type="predicted"/>
<evidence type="ECO:0000313" key="3">
    <source>
        <dbReference type="Proteomes" id="UP000825729"/>
    </source>
</evidence>
<organism evidence="2 3">
    <name type="scientific">Aristolochia fimbriata</name>
    <name type="common">White veined hardy Dutchman's pipe vine</name>
    <dbReference type="NCBI Taxonomy" id="158543"/>
    <lineage>
        <taxon>Eukaryota</taxon>
        <taxon>Viridiplantae</taxon>
        <taxon>Streptophyta</taxon>
        <taxon>Embryophyta</taxon>
        <taxon>Tracheophyta</taxon>
        <taxon>Spermatophyta</taxon>
        <taxon>Magnoliopsida</taxon>
        <taxon>Magnoliidae</taxon>
        <taxon>Piperales</taxon>
        <taxon>Aristolochiaceae</taxon>
        <taxon>Aristolochia</taxon>
    </lineage>
</organism>
<dbReference type="InterPro" id="IPR001623">
    <property type="entry name" value="DnaJ_domain"/>
</dbReference>
<dbReference type="PROSITE" id="PS50076">
    <property type="entry name" value="DNAJ_2"/>
    <property type="match status" value="1"/>
</dbReference>
<dbReference type="PANTHER" id="PTHR45432">
    <property type="entry name" value="CHAPERONE PROTEIN DNAJ 11, CHLOROPLASTIC-LIKE"/>
    <property type="match status" value="1"/>
</dbReference>
<dbReference type="SMART" id="SM00271">
    <property type="entry name" value="DnaJ"/>
    <property type="match status" value="1"/>
</dbReference>
<dbReference type="Proteomes" id="UP000825729">
    <property type="component" value="Unassembled WGS sequence"/>
</dbReference>
<reference evidence="2 3" key="1">
    <citation type="submission" date="2021-07" db="EMBL/GenBank/DDBJ databases">
        <title>The Aristolochia fimbriata genome: insights into angiosperm evolution, floral development and chemical biosynthesis.</title>
        <authorList>
            <person name="Jiao Y."/>
        </authorList>
    </citation>
    <scope>NUCLEOTIDE SEQUENCE [LARGE SCALE GENOMIC DNA]</scope>
    <source>
        <strain evidence="2">IBCAS-2021</strain>
        <tissue evidence="2">Leaf</tissue>
    </source>
</reference>
<dbReference type="AlphaFoldDB" id="A0AAV7EIY1"/>
<gene>
    <name evidence="2" type="ORF">H6P81_008758</name>
</gene>
<evidence type="ECO:0000259" key="1">
    <source>
        <dbReference type="PROSITE" id="PS50076"/>
    </source>
</evidence>
<dbReference type="Pfam" id="PF00226">
    <property type="entry name" value="DnaJ"/>
    <property type="match status" value="1"/>
</dbReference>
<dbReference type="InterPro" id="IPR036869">
    <property type="entry name" value="J_dom_sf"/>
</dbReference>
<accession>A0AAV7EIY1</accession>
<sequence>MFGTLSVSAGSSLSTVRLSKSRCPKISSAGRRRAAVTSAVAGTIGAPTTAANLYEILQVKETASPVEIKTAYRSLAKRFHPDATSQVSDGRDFIQIHDAYATLSDPMARAQYDRSIGQSSFPMDSRRRYASASAWNDMTFRTRRWETDQCW</sequence>
<dbReference type="InterPro" id="IPR018253">
    <property type="entry name" value="DnaJ_domain_CS"/>
</dbReference>
<dbReference type="EMBL" id="JAINDJ010000004">
    <property type="protein sequence ID" value="KAG9448793.1"/>
    <property type="molecule type" value="Genomic_DNA"/>
</dbReference>
<dbReference type="PANTHER" id="PTHR45432:SF2">
    <property type="entry name" value="CHAPERONE PROTEIN DNAJ 11, CHLOROPLASTIC"/>
    <property type="match status" value="1"/>
</dbReference>
<dbReference type="PROSITE" id="PS00636">
    <property type="entry name" value="DNAJ_1"/>
    <property type="match status" value="1"/>
</dbReference>
<protein>
    <recommendedName>
        <fullName evidence="1">J domain-containing protein</fullName>
    </recommendedName>
</protein>
<dbReference type="SUPFAM" id="SSF46565">
    <property type="entry name" value="Chaperone J-domain"/>
    <property type="match status" value="1"/>
</dbReference>
<feature type="domain" description="J" evidence="1">
    <location>
        <begin position="52"/>
        <end position="116"/>
    </location>
</feature>
<keyword evidence="3" id="KW-1185">Reference proteome</keyword>
<dbReference type="Gene3D" id="1.10.287.110">
    <property type="entry name" value="DnaJ domain"/>
    <property type="match status" value="1"/>
</dbReference>
<dbReference type="PRINTS" id="PR00625">
    <property type="entry name" value="JDOMAIN"/>
</dbReference>
<evidence type="ECO:0000313" key="2">
    <source>
        <dbReference type="EMBL" id="KAG9448793.1"/>
    </source>
</evidence>
<dbReference type="CDD" id="cd06257">
    <property type="entry name" value="DnaJ"/>
    <property type="match status" value="1"/>
</dbReference>
<name>A0AAV7EIY1_ARIFI</name>
<comment type="caution">
    <text evidence="2">The sequence shown here is derived from an EMBL/GenBank/DDBJ whole genome shotgun (WGS) entry which is preliminary data.</text>
</comment>